<dbReference type="Gene3D" id="3.40.50.300">
    <property type="entry name" value="P-loop containing nucleotide triphosphate hydrolases"/>
    <property type="match status" value="1"/>
</dbReference>
<comment type="caution">
    <text evidence="1">The sequence shown here is derived from an EMBL/GenBank/DDBJ whole genome shotgun (WGS) entry which is preliminary data.</text>
</comment>
<gene>
    <name evidence="1" type="ORF">AWC31_22440</name>
</gene>
<organism evidence="1 2">
    <name type="scientific">Mycolicibacterium wolinskyi</name>
    <dbReference type="NCBI Taxonomy" id="59750"/>
    <lineage>
        <taxon>Bacteria</taxon>
        <taxon>Bacillati</taxon>
        <taxon>Actinomycetota</taxon>
        <taxon>Actinomycetes</taxon>
        <taxon>Mycobacteriales</taxon>
        <taxon>Mycobacteriaceae</taxon>
        <taxon>Mycolicibacterium</taxon>
    </lineage>
</organism>
<protein>
    <recommendedName>
        <fullName evidence="3">Adenylyl-sulfate kinase</fullName>
    </recommendedName>
</protein>
<dbReference type="PANTHER" id="PTHR37807:SF3">
    <property type="entry name" value="OS07G0160300 PROTEIN"/>
    <property type="match status" value="1"/>
</dbReference>
<proteinExistence type="predicted"/>
<reference evidence="1 2" key="1">
    <citation type="submission" date="2016-01" db="EMBL/GenBank/DDBJ databases">
        <title>The new phylogeny of the genus Mycobacterium.</title>
        <authorList>
            <person name="Tarcisio F."/>
            <person name="Conor M."/>
            <person name="Antonella G."/>
            <person name="Elisabetta G."/>
            <person name="Giulia F.S."/>
            <person name="Sara T."/>
            <person name="Anna F."/>
            <person name="Clotilde B."/>
            <person name="Roberto B."/>
            <person name="Veronica D.S."/>
            <person name="Fabio R."/>
            <person name="Monica P."/>
            <person name="Olivier J."/>
            <person name="Enrico T."/>
            <person name="Nicola S."/>
        </authorList>
    </citation>
    <scope>NUCLEOTIDE SEQUENCE [LARGE SCALE GENOMIC DNA]</scope>
    <source>
        <strain evidence="1 2">ATCC 700010</strain>
    </source>
</reference>
<accession>A0A1X2FAB9</accession>
<dbReference type="Pfam" id="PF13671">
    <property type="entry name" value="AAA_33"/>
    <property type="match status" value="1"/>
</dbReference>
<dbReference type="PANTHER" id="PTHR37807">
    <property type="entry name" value="OS07G0160300 PROTEIN"/>
    <property type="match status" value="1"/>
</dbReference>
<evidence type="ECO:0000313" key="1">
    <source>
        <dbReference type="EMBL" id="ORX15357.1"/>
    </source>
</evidence>
<evidence type="ECO:0008006" key="3">
    <source>
        <dbReference type="Google" id="ProtNLM"/>
    </source>
</evidence>
<name>A0A1X2FAB9_9MYCO</name>
<sequence>MRLMSESRVLVVLSGLPGVGKTTVARRVGERLGAVHLRIDTIEAAMVRSGLVAAAGGWDNAPDAGYQVAYSVASDLLRAGHDVVADSVNPLGVTRRAWADVAGAADAVAINVEVICSDMDMHRERVERRTSDLDGLVVPTWEQVLSRRYEPWSTPVLRVDTATDADAAVNDIVSAVRAR</sequence>
<dbReference type="EMBL" id="LQQA01000013">
    <property type="protein sequence ID" value="ORX15357.1"/>
    <property type="molecule type" value="Genomic_DNA"/>
</dbReference>
<dbReference type="AlphaFoldDB" id="A0A1X2FAB9"/>
<dbReference type="SUPFAM" id="SSF52540">
    <property type="entry name" value="P-loop containing nucleoside triphosphate hydrolases"/>
    <property type="match status" value="1"/>
</dbReference>
<dbReference type="Proteomes" id="UP000193964">
    <property type="component" value="Unassembled WGS sequence"/>
</dbReference>
<evidence type="ECO:0000313" key="2">
    <source>
        <dbReference type="Proteomes" id="UP000193964"/>
    </source>
</evidence>
<dbReference type="InterPro" id="IPR027417">
    <property type="entry name" value="P-loop_NTPase"/>
</dbReference>